<dbReference type="HOGENOM" id="CLU_061983_0_0_10"/>
<evidence type="ECO:0000256" key="4">
    <source>
        <dbReference type="ARBA" id="ARBA00022691"/>
    </source>
</evidence>
<dbReference type="GO" id="GO:0032259">
    <property type="term" value="P:methylation"/>
    <property type="evidence" value="ECO:0007669"/>
    <property type="project" value="UniProtKB-KW"/>
</dbReference>
<accession>I3Z4H8</accession>
<keyword evidence="2 6" id="KW-0489">Methyltransferase</keyword>
<evidence type="ECO:0000256" key="3">
    <source>
        <dbReference type="ARBA" id="ARBA00022679"/>
    </source>
</evidence>
<dbReference type="InterPro" id="IPR029063">
    <property type="entry name" value="SAM-dependent_MTases_sf"/>
</dbReference>
<dbReference type="SUPFAM" id="SSF53335">
    <property type="entry name" value="S-adenosyl-L-methionine-dependent methyltransferases"/>
    <property type="match status" value="1"/>
</dbReference>
<dbReference type="AlphaFoldDB" id="I3Z4H8"/>
<dbReference type="RefSeq" id="WP_014772137.1">
    <property type="nucleotide sequence ID" value="NC_018010.1"/>
</dbReference>
<comment type="function">
    <text evidence="6">Specifically methylates the adenine in position 37 of tRNA(1)(Val) (anticodon cmo5UAC).</text>
</comment>
<dbReference type="STRING" id="866536.Belba_1534"/>
<dbReference type="InterPro" id="IPR007848">
    <property type="entry name" value="Small_mtfrase_dom"/>
</dbReference>
<proteinExistence type="inferred from homology"/>
<dbReference type="InterPro" id="IPR002052">
    <property type="entry name" value="DNA_methylase_N6_adenine_CS"/>
</dbReference>
<evidence type="ECO:0000313" key="8">
    <source>
        <dbReference type="EMBL" id="AFL84146.1"/>
    </source>
</evidence>
<sequence length="237" mass="26781">MSNTFFKFKQFIVNQDRCGMKVSTDAVVLGALAGKKSPLSILDVGVGTGVISLMLAQRFDNATVFGVEIEDSAFGQALENIQASKFAKRVSVKHQDFQTYSDKSDQQFDMIVSNPPYFPDHIKTNDAQRNKALHNDSLSFEDLVAGVIKCLDESGEFWVILPPRQMQDLEEICKIHQLLPFHKVNLKDKQETKVIRVIQGFSYGSEFTLENELFIKNPDGSFAKAYQKLLKDFLLIF</sequence>
<dbReference type="GO" id="GO:0016430">
    <property type="term" value="F:tRNA (adenine-N6)-methyltransferase activity"/>
    <property type="evidence" value="ECO:0007669"/>
    <property type="project" value="UniProtKB-UniRule"/>
</dbReference>
<dbReference type="OrthoDB" id="5383291at2"/>
<dbReference type="eggNOG" id="COG4123">
    <property type="taxonomic scope" value="Bacteria"/>
</dbReference>
<dbReference type="Pfam" id="PF05175">
    <property type="entry name" value="MTS"/>
    <property type="match status" value="1"/>
</dbReference>
<evidence type="ECO:0000256" key="2">
    <source>
        <dbReference type="ARBA" id="ARBA00022603"/>
    </source>
</evidence>
<evidence type="ECO:0000259" key="7">
    <source>
        <dbReference type="Pfam" id="PF05175"/>
    </source>
</evidence>
<evidence type="ECO:0000256" key="6">
    <source>
        <dbReference type="HAMAP-Rule" id="MF_01872"/>
    </source>
</evidence>
<dbReference type="PANTHER" id="PTHR47739">
    <property type="entry name" value="TRNA1(VAL) (ADENINE(37)-N6)-METHYLTRANSFERASE"/>
    <property type="match status" value="1"/>
</dbReference>
<dbReference type="PATRIC" id="fig|866536.3.peg.1590"/>
<dbReference type="HAMAP" id="MF_01872">
    <property type="entry name" value="tRNA_methyltr_YfiC"/>
    <property type="match status" value="1"/>
</dbReference>
<dbReference type="GO" id="GO:0003676">
    <property type="term" value="F:nucleic acid binding"/>
    <property type="evidence" value="ECO:0007669"/>
    <property type="project" value="InterPro"/>
</dbReference>
<dbReference type="InterPro" id="IPR022882">
    <property type="entry name" value="tRNA_adenine-N6_MeTrfase"/>
</dbReference>
<comment type="subcellular location">
    <subcellularLocation>
        <location evidence="6">Cytoplasm</location>
    </subcellularLocation>
</comment>
<dbReference type="Gene3D" id="3.40.50.150">
    <property type="entry name" value="Vaccinia Virus protein VP39"/>
    <property type="match status" value="1"/>
</dbReference>
<comment type="similarity">
    <text evidence="6">Belongs to the methyltransferase superfamily. tRNA (adenine-N(6)-)-methyltransferase family.</text>
</comment>
<keyword evidence="3 6" id="KW-0808">Transferase</keyword>
<keyword evidence="5 6" id="KW-0819">tRNA processing</keyword>
<keyword evidence="4 6" id="KW-0949">S-adenosyl-L-methionine</keyword>
<dbReference type="EMBL" id="CP003281">
    <property type="protein sequence ID" value="AFL84146.1"/>
    <property type="molecule type" value="Genomic_DNA"/>
</dbReference>
<dbReference type="InterPro" id="IPR050210">
    <property type="entry name" value="tRNA_Adenine-N(6)_MTase"/>
</dbReference>
<dbReference type="KEGG" id="bbd:Belba_1534"/>
<feature type="domain" description="Methyltransferase small" evidence="7">
    <location>
        <begin position="40"/>
        <end position="161"/>
    </location>
</feature>
<dbReference type="PANTHER" id="PTHR47739:SF1">
    <property type="entry name" value="TRNA1(VAL) (ADENINE(37)-N6)-METHYLTRANSFERASE"/>
    <property type="match status" value="1"/>
</dbReference>
<reference evidence="9" key="1">
    <citation type="submission" date="2012-06" db="EMBL/GenBank/DDBJ databases">
        <title>The complete genome of Belliella baltica DSM 15883.</title>
        <authorList>
            <person name="Lucas S."/>
            <person name="Copeland A."/>
            <person name="Lapidus A."/>
            <person name="Goodwin L."/>
            <person name="Pitluck S."/>
            <person name="Peters L."/>
            <person name="Mikhailova N."/>
            <person name="Davenport K."/>
            <person name="Kyrpides N."/>
            <person name="Mavromatis K."/>
            <person name="Pagani I."/>
            <person name="Ivanova N."/>
            <person name="Ovchinnikova G."/>
            <person name="Zeytun A."/>
            <person name="Detter J.C."/>
            <person name="Han C."/>
            <person name="Land M."/>
            <person name="Hauser L."/>
            <person name="Markowitz V."/>
            <person name="Cheng J.-F."/>
            <person name="Hugenholtz P."/>
            <person name="Woyke T."/>
            <person name="Wu D."/>
            <person name="Tindall B."/>
            <person name="Pomrenke H."/>
            <person name="Brambilla E."/>
            <person name="Klenk H.-P."/>
            <person name="Eisen J.A."/>
        </authorList>
    </citation>
    <scope>NUCLEOTIDE SEQUENCE [LARGE SCALE GENOMIC DNA]</scope>
    <source>
        <strain evidence="9">DSM 15883 / CIP 108006 / LMG 21964 / BA134</strain>
    </source>
</reference>
<evidence type="ECO:0000313" key="9">
    <source>
        <dbReference type="Proteomes" id="UP000006050"/>
    </source>
</evidence>
<organism evidence="8 9">
    <name type="scientific">Belliella baltica (strain DSM 15883 / CIP 108006 / LMG 21964 / BA134)</name>
    <dbReference type="NCBI Taxonomy" id="866536"/>
    <lineage>
        <taxon>Bacteria</taxon>
        <taxon>Pseudomonadati</taxon>
        <taxon>Bacteroidota</taxon>
        <taxon>Cytophagia</taxon>
        <taxon>Cytophagales</taxon>
        <taxon>Cyclobacteriaceae</taxon>
        <taxon>Belliella</taxon>
    </lineage>
</organism>
<keyword evidence="9" id="KW-1185">Reference proteome</keyword>
<comment type="catalytic activity">
    <reaction evidence="6">
        <text>adenosine(37) in tRNA1(Val) + S-adenosyl-L-methionine = N(6)-methyladenosine(37) in tRNA1(Val) + S-adenosyl-L-homocysteine + H(+)</text>
        <dbReference type="Rhea" id="RHEA:43160"/>
        <dbReference type="Rhea" id="RHEA-COMP:10369"/>
        <dbReference type="Rhea" id="RHEA-COMP:10370"/>
        <dbReference type="ChEBI" id="CHEBI:15378"/>
        <dbReference type="ChEBI" id="CHEBI:57856"/>
        <dbReference type="ChEBI" id="CHEBI:59789"/>
        <dbReference type="ChEBI" id="CHEBI:74411"/>
        <dbReference type="ChEBI" id="CHEBI:74449"/>
        <dbReference type="EC" id="2.1.1.223"/>
    </reaction>
</comment>
<dbReference type="Proteomes" id="UP000006050">
    <property type="component" value="Chromosome"/>
</dbReference>
<dbReference type="GO" id="GO:0008033">
    <property type="term" value="P:tRNA processing"/>
    <property type="evidence" value="ECO:0007669"/>
    <property type="project" value="UniProtKB-UniRule"/>
</dbReference>
<evidence type="ECO:0000256" key="5">
    <source>
        <dbReference type="ARBA" id="ARBA00022694"/>
    </source>
</evidence>
<name>I3Z4H8_BELBD</name>
<keyword evidence="1 6" id="KW-0963">Cytoplasm</keyword>
<gene>
    <name evidence="8" type="ordered locus">Belba_1534</name>
</gene>
<dbReference type="EC" id="2.1.1.223" evidence="6"/>
<dbReference type="CDD" id="cd02440">
    <property type="entry name" value="AdoMet_MTases"/>
    <property type="match status" value="1"/>
</dbReference>
<evidence type="ECO:0000256" key="1">
    <source>
        <dbReference type="ARBA" id="ARBA00022490"/>
    </source>
</evidence>
<dbReference type="PROSITE" id="PS00092">
    <property type="entry name" value="N6_MTASE"/>
    <property type="match status" value="1"/>
</dbReference>
<dbReference type="GO" id="GO:0005737">
    <property type="term" value="C:cytoplasm"/>
    <property type="evidence" value="ECO:0007669"/>
    <property type="project" value="UniProtKB-SubCell"/>
</dbReference>
<protein>
    <recommendedName>
        <fullName evidence="6">tRNA1(Val) (adenine(37)-N6)-methyltransferase</fullName>
        <ecNumber evidence="6">2.1.1.223</ecNumber>
    </recommendedName>
    <alternativeName>
        <fullName evidence="6">tRNA m6A37 methyltransferase</fullName>
    </alternativeName>
</protein>